<evidence type="ECO:0000313" key="2">
    <source>
        <dbReference type="EMBL" id="QUF07162.1"/>
    </source>
</evidence>
<dbReference type="Proteomes" id="UP000677152">
    <property type="component" value="Chromosome"/>
</dbReference>
<name>A0AA45LBU8_9PSEU</name>
<sequence>MTMLGAVAVGLVCWLCHHVRRETLRRRQADRIRAALAGRISVAELRQRCGADSLPLLPTPRTAVGDPDPAAERGSIGEHAA</sequence>
<gene>
    <name evidence="2" type="ORF">KCV87_14635</name>
</gene>
<proteinExistence type="predicted"/>
<evidence type="ECO:0000313" key="3">
    <source>
        <dbReference type="Proteomes" id="UP000677152"/>
    </source>
</evidence>
<reference evidence="2" key="1">
    <citation type="submission" date="2021-04" db="EMBL/GenBank/DDBJ databases">
        <title>Genomic sequence of Actinosynnema pretiosum subsp. pretiosum ATCC 31280 (C-14919).</title>
        <authorList>
            <person name="Bai L."/>
            <person name="Wang X."/>
            <person name="Xiao Y."/>
        </authorList>
    </citation>
    <scope>NUCLEOTIDE SEQUENCE</scope>
    <source>
        <strain evidence="2">ATCC 31280</strain>
    </source>
</reference>
<feature type="region of interest" description="Disordered" evidence="1">
    <location>
        <begin position="52"/>
        <end position="81"/>
    </location>
</feature>
<evidence type="ECO:0000256" key="1">
    <source>
        <dbReference type="SAM" id="MobiDB-lite"/>
    </source>
</evidence>
<organism evidence="2 3">
    <name type="scientific">Actinosynnema pretiosum subsp. pretiosum</name>
    <dbReference type="NCBI Taxonomy" id="103721"/>
    <lineage>
        <taxon>Bacteria</taxon>
        <taxon>Bacillati</taxon>
        <taxon>Actinomycetota</taxon>
        <taxon>Actinomycetes</taxon>
        <taxon>Pseudonocardiales</taxon>
        <taxon>Pseudonocardiaceae</taxon>
        <taxon>Actinosynnema</taxon>
    </lineage>
</organism>
<accession>A0AA45LBU8</accession>
<dbReference type="AlphaFoldDB" id="A0AA45LBU8"/>
<dbReference type="EMBL" id="CP073249">
    <property type="protein sequence ID" value="QUF07162.1"/>
    <property type="molecule type" value="Genomic_DNA"/>
</dbReference>
<protein>
    <submittedName>
        <fullName evidence="2">Uncharacterized protein</fullName>
    </submittedName>
</protein>